<accession>A0ABM9CLV8</accession>
<comment type="caution">
    <text evidence="2">The sequence shown here is derived from an EMBL/GenBank/DDBJ whole genome shotgun (WGS) entry which is preliminary data.</text>
</comment>
<gene>
    <name evidence="2" type="ORF">PAECIP111893_04244</name>
</gene>
<dbReference type="Proteomes" id="UP000838686">
    <property type="component" value="Unassembled WGS sequence"/>
</dbReference>
<keyword evidence="1" id="KW-0732">Signal</keyword>
<evidence type="ECO:0000313" key="3">
    <source>
        <dbReference type="Proteomes" id="UP000838686"/>
    </source>
</evidence>
<protein>
    <submittedName>
        <fullName evidence="2">Uncharacterized protein</fullName>
    </submittedName>
</protein>
<keyword evidence="3" id="KW-1185">Reference proteome</keyword>
<reference evidence="2" key="1">
    <citation type="submission" date="2022-01" db="EMBL/GenBank/DDBJ databases">
        <authorList>
            <person name="Criscuolo A."/>
        </authorList>
    </citation>
    <scope>NUCLEOTIDE SEQUENCE</scope>
    <source>
        <strain evidence="2">CIP111893</strain>
    </source>
</reference>
<proteinExistence type="predicted"/>
<feature type="chain" id="PRO_5046812207" evidence="1">
    <location>
        <begin position="26"/>
        <end position="273"/>
    </location>
</feature>
<dbReference type="EMBL" id="CAKMMF010000028">
    <property type="protein sequence ID" value="CAH1217261.1"/>
    <property type="molecule type" value="Genomic_DNA"/>
</dbReference>
<name>A0ABM9CLV8_9BACL</name>
<sequence>MKARRIWTLLMTLMLLIASAPLALAATTMELTVSSQAALDKTIAAASSTQQTAIKGLQLDLVIIGQKEQALDGSIRSVHYKNEAELLALRSRIKQIDADTIKKLEKQVQEMKERYKPLFSLYTTLNQQITAAKGIKNKDLNALLRAQADTAKLAVHFARQDIKAQESLLTAAKKSAKAAKKRIQETLSGMGTLNIRIKSARSEAAASKKRIAPLLAAFKQAIKKTQVKETLDSLTSIVAHSRQITVHKQAILNLENQISGIINKAKAQLPSIR</sequence>
<organism evidence="2 3">
    <name type="scientific">Paenibacillus plantiphilus</name>
    <dbReference type="NCBI Taxonomy" id="2905650"/>
    <lineage>
        <taxon>Bacteria</taxon>
        <taxon>Bacillati</taxon>
        <taxon>Bacillota</taxon>
        <taxon>Bacilli</taxon>
        <taxon>Bacillales</taxon>
        <taxon>Paenibacillaceae</taxon>
        <taxon>Paenibacillus</taxon>
    </lineage>
</organism>
<feature type="signal peptide" evidence="1">
    <location>
        <begin position="1"/>
        <end position="25"/>
    </location>
</feature>
<evidence type="ECO:0000256" key="1">
    <source>
        <dbReference type="SAM" id="SignalP"/>
    </source>
</evidence>
<evidence type="ECO:0000313" key="2">
    <source>
        <dbReference type="EMBL" id="CAH1217261.1"/>
    </source>
</evidence>